<evidence type="ECO:0000256" key="4">
    <source>
        <dbReference type="ARBA" id="ARBA00022679"/>
    </source>
</evidence>
<name>A0A1S2L1L0_9BACI</name>
<evidence type="ECO:0000313" key="12">
    <source>
        <dbReference type="Proteomes" id="UP000180175"/>
    </source>
</evidence>
<keyword evidence="12" id="KW-1185">Reference proteome</keyword>
<comment type="similarity">
    <text evidence="1">Belongs to the N(4)/N(6)-methyltransferase family.</text>
</comment>
<evidence type="ECO:0000256" key="1">
    <source>
        <dbReference type="ARBA" id="ARBA00006594"/>
    </source>
</evidence>
<dbReference type="KEGG" id="aia:AWH56_006845"/>
<dbReference type="InterPro" id="IPR051537">
    <property type="entry name" value="DNA_Adenine_Mtase"/>
</dbReference>
<dbReference type="PANTHER" id="PTHR42933">
    <property type="entry name" value="SLR6095 PROTEIN"/>
    <property type="match status" value="1"/>
</dbReference>
<comment type="catalytic activity">
    <reaction evidence="7">
        <text>a 2'-deoxyadenosine in DNA + S-adenosyl-L-methionine = an N(6)-methyl-2'-deoxyadenosine in DNA + S-adenosyl-L-homocysteine + H(+)</text>
        <dbReference type="Rhea" id="RHEA:15197"/>
        <dbReference type="Rhea" id="RHEA-COMP:12418"/>
        <dbReference type="Rhea" id="RHEA-COMP:12419"/>
        <dbReference type="ChEBI" id="CHEBI:15378"/>
        <dbReference type="ChEBI" id="CHEBI:57856"/>
        <dbReference type="ChEBI" id="CHEBI:59789"/>
        <dbReference type="ChEBI" id="CHEBI:90615"/>
        <dbReference type="ChEBI" id="CHEBI:90616"/>
        <dbReference type="EC" id="2.1.1.72"/>
    </reaction>
</comment>
<reference evidence="11" key="4">
    <citation type="submission" date="2020-10" db="EMBL/GenBank/DDBJ databases">
        <authorList>
            <person name="Bassil N.M."/>
            <person name="Lloyd J.R."/>
        </authorList>
    </citation>
    <scope>NUCLEOTIDE SEQUENCE</scope>
    <source>
        <strain evidence="11">NB2006</strain>
    </source>
</reference>
<dbReference type="RefSeq" id="WP_071318902.1">
    <property type="nucleotide sequence ID" value="NZ_CP063356.2"/>
</dbReference>
<dbReference type="InterPro" id="IPR002052">
    <property type="entry name" value="DNA_methylase_N6_adenine_CS"/>
</dbReference>
<dbReference type="PANTHER" id="PTHR42933:SF3">
    <property type="entry name" value="TYPE I RESTRICTION ENZYME MJAVIII METHYLASE SUBUNIT"/>
    <property type="match status" value="1"/>
</dbReference>
<dbReference type="AlphaFoldDB" id="A0A1S2L1L0"/>
<dbReference type="InterPro" id="IPR038333">
    <property type="entry name" value="T1MK-like_N_sf"/>
</dbReference>
<gene>
    <name evidence="11" type="ORF">AWH56_006845</name>
    <name evidence="10" type="ORF">AWH56_21075</name>
</gene>
<dbReference type="Pfam" id="PF02384">
    <property type="entry name" value="N6_Mtase"/>
    <property type="match status" value="1"/>
</dbReference>
<dbReference type="GO" id="GO:0009307">
    <property type="term" value="P:DNA restriction-modification system"/>
    <property type="evidence" value="ECO:0007669"/>
    <property type="project" value="UniProtKB-KW"/>
</dbReference>
<accession>A0A1S2L1L0</accession>
<dbReference type="OrthoDB" id="9814572at2"/>
<dbReference type="InterPro" id="IPR022749">
    <property type="entry name" value="D12N6_MeTrfase_N"/>
</dbReference>
<dbReference type="Proteomes" id="UP000180175">
    <property type="component" value="Chromosome"/>
</dbReference>
<feature type="domain" description="N6 adenine-specific DNA methyltransferase N-terminal" evidence="9">
    <location>
        <begin position="10"/>
        <end position="122"/>
    </location>
</feature>
<evidence type="ECO:0000313" key="10">
    <source>
        <dbReference type="EMBL" id="OIJ06251.1"/>
    </source>
</evidence>
<dbReference type="PRINTS" id="PR00507">
    <property type="entry name" value="N12N6MTFRASE"/>
</dbReference>
<keyword evidence="3 11" id="KW-0489">Methyltransferase</keyword>
<evidence type="ECO:0000256" key="3">
    <source>
        <dbReference type="ARBA" id="ARBA00022603"/>
    </source>
</evidence>
<evidence type="ECO:0000259" key="9">
    <source>
        <dbReference type="Pfam" id="PF12161"/>
    </source>
</evidence>
<dbReference type="InterPro" id="IPR004546">
    <property type="entry name" value="Restrct_endonuc_T1M"/>
</dbReference>
<dbReference type="Pfam" id="PF12161">
    <property type="entry name" value="HsdM_N"/>
    <property type="match status" value="1"/>
</dbReference>
<evidence type="ECO:0000259" key="8">
    <source>
        <dbReference type="Pfam" id="PF02384"/>
    </source>
</evidence>
<dbReference type="EMBL" id="CP063356">
    <property type="protein sequence ID" value="QOY37340.1"/>
    <property type="molecule type" value="Genomic_DNA"/>
</dbReference>
<evidence type="ECO:0000256" key="6">
    <source>
        <dbReference type="ARBA" id="ARBA00022747"/>
    </source>
</evidence>
<dbReference type="NCBIfam" id="TIGR00497">
    <property type="entry name" value="hsdM"/>
    <property type="match status" value="1"/>
</dbReference>
<dbReference type="InterPro" id="IPR003356">
    <property type="entry name" value="DNA_methylase_A-5"/>
</dbReference>
<organism evidence="10 12">
    <name type="scientific">Anaerobacillus isosaccharinicus</name>
    <dbReference type="NCBI Taxonomy" id="1532552"/>
    <lineage>
        <taxon>Bacteria</taxon>
        <taxon>Bacillati</taxon>
        <taxon>Bacillota</taxon>
        <taxon>Bacilli</taxon>
        <taxon>Bacillales</taxon>
        <taxon>Bacillaceae</taxon>
        <taxon>Anaerobacillus</taxon>
    </lineage>
</organism>
<evidence type="ECO:0000256" key="2">
    <source>
        <dbReference type="ARBA" id="ARBA00011900"/>
    </source>
</evidence>
<reference evidence="10 12" key="1">
    <citation type="submission" date="2016-10" db="EMBL/GenBank/DDBJ databases">
        <title>Draft genome sequences of four alkaliphilic bacteria belonging to the Anaerobacillus genus.</title>
        <authorList>
            <person name="Bassil N.M."/>
            <person name="Lloyd J.R."/>
        </authorList>
    </citation>
    <scope>NUCLEOTIDE SEQUENCE [LARGE SCALE GENOMIC DNA]</scope>
    <source>
        <strain evidence="10 12">NB2006</strain>
    </source>
</reference>
<evidence type="ECO:0000313" key="11">
    <source>
        <dbReference type="EMBL" id="QOY37340.1"/>
    </source>
</evidence>
<dbReference type="GO" id="GO:0032259">
    <property type="term" value="P:methylation"/>
    <property type="evidence" value="ECO:0007669"/>
    <property type="project" value="UniProtKB-KW"/>
</dbReference>
<dbReference type="InterPro" id="IPR029063">
    <property type="entry name" value="SAM-dependent_MTases_sf"/>
</dbReference>
<protein>
    <recommendedName>
        <fullName evidence="2">site-specific DNA-methyltransferase (adenine-specific)</fullName>
        <ecNumber evidence="2">2.1.1.72</ecNumber>
    </recommendedName>
</protein>
<reference evidence="11 12" key="2">
    <citation type="journal article" date="2017" name="Genome Announc.">
        <title>Draft Genome Sequences of Four Alkaliphilic Bacteria Belonging to the Anaerobacillus Genus.</title>
        <authorList>
            <person name="Bassil N.M."/>
            <person name="Lloyd J.R."/>
        </authorList>
    </citation>
    <scope>NUCLEOTIDE SEQUENCE [LARGE SCALE GENOMIC DNA]</scope>
    <source>
        <strain evidence="11 12">NB2006</strain>
    </source>
</reference>
<keyword evidence="4 11" id="KW-0808">Transferase</keyword>
<dbReference type="SUPFAM" id="SSF53335">
    <property type="entry name" value="S-adenosyl-L-methionine-dependent methyltransferases"/>
    <property type="match status" value="1"/>
</dbReference>
<dbReference type="GO" id="GO:0009007">
    <property type="term" value="F:site-specific DNA-methyltransferase (adenine-specific) activity"/>
    <property type="evidence" value="ECO:0007669"/>
    <property type="project" value="UniProtKB-EC"/>
</dbReference>
<dbReference type="PROSITE" id="PS00092">
    <property type="entry name" value="N6_MTASE"/>
    <property type="match status" value="1"/>
</dbReference>
<dbReference type="GO" id="GO:0003677">
    <property type="term" value="F:DNA binding"/>
    <property type="evidence" value="ECO:0007669"/>
    <property type="project" value="InterPro"/>
</dbReference>
<dbReference type="Gene3D" id="3.40.50.150">
    <property type="entry name" value="Vaccinia Virus protein VP39"/>
    <property type="match status" value="1"/>
</dbReference>
<dbReference type="REBASE" id="453019">
    <property type="entry name" value="M.Ais2006ORF6845P"/>
</dbReference>
<evidence type="ECO:0000256" key="7">
    <source>
        <dbReference type="ARBA" id="ARBA00047942"/>
    </source>
</evidence>
<dbReference type="EMBL" id="LQXD01000183">
    <property type="protein sequence ID" value="OIJ06251.1"/>
    <property type="molecule type" value="Genomic_DNA"/>
</dbReference>
<feature type="domain" description="DNA methylase adenine-specific" evidence="8">
    <location>
        <begin position="137"/>
        <end position="445"/>
    </location>
</feature>
<reference evidence="11 12" key="3">
    <citation type="journal article" date="2019" name="Int. J. Syst. Evol. Microbiol.">
        <title>Anaerobacillus isosaccharinicus sp. nov., an alkaliphilic bacterium which degrades isosaccharinic acid.</title>
        <authorList>
            <person name="Bassil N.M."/>
            <person name="Lloyd J.R."/>
        </authorList>
    </citation>
    <scope>NUCLEOTIDE SEQUENCE [LARGE SCALE GENOMIC DNA]</scope>
    <source>
        <strain evidence="11 12">NB2006</strain>
    </source>
</reference>
<dbReference type="EC" id="2.1.1.72" evidence="2"/>
<keyword evidence="5" id="KW-0949">S-adenosyl-L-methionine</keyword>
<evidence type="ECO:0000256" key="5">
    <source>
        <dbReference type="ARBA" id="ARBA00022691"/>
    </source>
</evidence>
<keyword evidence="6" id="KW-0680">Restriction system</keyword>
<dbReference type="Gene3D" id="1.20.1260.30">
    <property type="match status" value="2"/>
</dbReference>
<sequence>MAVKKSELYSFLWESCNKLRGGMDASQYKDYVLSLLFVKYVSDKYEGKKNSLIYIPEDGGFKDIVALKGNKEIGDKINKIIANLAEANDLKGVIDVADFNNEDKLGRGKDMQDRLSGLVAIFEDERLDFSKNRADGDDILGDAYEFLMRKFATESGKSKGQFYTPSEVSRVMAKIIGIDKAKSQDQTIYDPTCGSGSLLLKAADEAESGVTIYGQENDNATAALARMNMILHGHPTADIKKDNTLSNPLFKEGEQLKTFNFVVANPPFSQKNWTSGLDLQHDEFERFSGYGIPPTTNGDYAFLLHIVRSLKSNGKGAVILPHGVLFRGNAEGEIRRNLINKGFIKAIIGLPTNLFYGTGIPACIIVLDKENAVNRKGIFMIDASKGFTKDGNKNRLRDRDVHKIVDVYTKRTNILKYSRMVSVEEIEVNEYNLNISRYIDSEETADIQNIEAHLLGGIPNDDIDALQNYWDVYPSLKEILFSENNRDGFSTLLIEQSEVKNVILKHPEFVRYSEKVKIVLDKWKAESTIYLKNIKPGVNPKDVIYHVSENILNVFSSLKLIDHYEVYQHLMTYWYEIMQDDVYMIAADGWKSTPELIPTSLIANQYFLDDLTNINLLESEIDEVTQLKEKMEEEQSGEDDVFEELRNDKGKVLKGNIQKRIKTIKKTPDFIEELQLLESYLLLFNKDSELSNKIKEARQELDRKVTVKYKSLSIEEIKFLVVDQKWMASVTREIEIELENISQHLSVRIIELSERYKNPLPTLEKKIVEIGSKVDEHLKRMGFSW</sequence>
<dbReference type="GO" id="GO:0008170">
    <property type="term" value="F:N-methyltransferase activity"/>
    <property type="evidence" value="ECO:0007669"/>
    <property type="project" value="InterPro"/>
</dbReference>
<proteinExistence type="inferred from homology"/>
<dbReference type="REBASE" id="178018">
    <property type="entry name" value="M.Asp2006ORF21075P"/>
</dbReference>